<dbReference type="AlphaFoldDB" id="A0A8F2W5N2"/>
<dbReference type="HAMAP" id="MF_00155">
    <property type="entry name" value="CtaG"/>
    <property type="match status" value="1"/>
</dbReference>
<evidence type="ECO:0000256" key="2">
    <source>
        <dbReference type="ARBA" id="ARBA00004123"/>
    </source>
</evidence>
<keyword evidence="5" id="KW-0813">Transport</keyword>
<dbReference type="InterPro" id="IPR001494">
    <property type="entry name" value="Importin-beta_N"/>
</dbReference>
<dbReference type="GO" id="GO:0005635">
    <property type="term" value="C:nuclear envelope"/>
    <property type="evidence" value="ECO:0007669"/>
    <property type="project" value="TreeGrafter"/>
</dbReference>
<dbReference type="InterPro" id="IPR007533">
    <property type="entry name" value="Cyt_c_oxidase_assmbl_CtaG"/>
</dbReference>
<keyword evidence="7 10" id="KW-1133">Transmembrane helix</keyword>
<comment type="subcellular location">
    <subcellularLocation>
        <location evidence="3">Mitochondrion inner membrane</location>
        <topology evidence="3">Single-pass membrane protein</topology>
        <orientation evidence="3">Intermembrane side</orientation>
    </subcellularLocation>
    <subcellularLocation>
        <location evidence="2">Nucleus</location>
    </subcellularLocation>
</comment>
<dbReference type="SUPFAM" id="SSF48371">
    <property type="entry name" value="ARM repeat"/>
    <property type="match status" value="1"/>
</dbReference>
<comment type="similarity">
    <text evidence="4">Belongs to the importin beta family.</text>
</comment>
<name>A0A8F2W5N2_CANAR</name>
<evidence type="ECO:0000256" key="3">
    <source>
        <dbReference type="ARBA" id="ARBA00004243"/>
    </source>
</evidence>
<reference evidence="12" key="1">
    <citation type="submission" date="2021-06" db="EMBL/GenBank/DDBJ databases">
        <title>Candida auris outbreak in lebanese hospital.</title>
        <authorList>
            <person name="Finianos M."/>
        </authorList>
    </citation>
    <scope>NUCLEOTIDE SEQUENCE</scope>
    <source>
        <strain evidence="12">CA7LBN</strain>
    </source>
</reference>
<comment type="function">
    <text evidence="1">Exerts its effect at some terminal stage of cytochrome c oxidase synthesis, probably by being involved in the insertion of the copper B into subunit I.</text>
</comment>
<dbReference type="Pfam" id="PF03810">
    <property type="entry name" value="IBN_N"/>
    <property type="match status" value="1"/>
</dbReference>
<evidence type="ECO:0000256" key="4">
    <source>
        <dbReference type="ARBA" id="ARBA00007991"/>
    </source>
</evidence>
<sequence>MAVETDELLKVLYIVDGAERSSLQHEAEAQLKKWESEPGYHYALQNIYLNTELPMHVRWLAVICFKNGVEKHWRPSRLNAIGKEEKTKIKERLFNLISENNSQLTIQNAHSIARIVRFDFPSEWPTLFDDLSKTLEDYVFVQGNLVATNNLLVVLNQIIKAVSMVRIGRSRHAMQSKAPIIVPILIKSYCKFFQMWTSSLDLTIMEVCYLCLKNLRRIIPEGFEQPHTNQDITDFLKLSVSHLQGLVTEHEKYSSDLLERYVKSYSKLYVNLINSNPTSFVLIPCSSEIITTFLSLLKNRAEDVYKSSEDNDFWETLALKGFLILKKMVAYVYKQGAVTLKQRNDKEDVGNAINKLKTQLFTPEVIFSLCDLIINWYLKLKPSDLESWLLEPEEWVNEELSSSWEYQVRPCAENFYQDLIKYFKDELCDFILNKISNGLTQNESVSDILTKDSILCTFQLSADSIANRVNFDQLLTQVFIPEGLKNDLVENKIIKRRVCLIISTWVPVNCSRESRVNIYKLLINFLQPVNKFNDKVVRLTSIQTLRTIINDWDFNKQDFQPFLKEYVSLSLNMLEDMSFTESKLYILDTLSVLIERCNPLIDETTLMAILQIVPSYWEISKKQEEAILQSSLLRVLKQLVIALNQNSSHTHFITLPLIKACCTQSSEHYSLLSEDGFDLWLAVVQYYPIDMTPNESLVELFSLLHPALMDATEILPTILSIARSYTLLIPKLFETDAGLEAFRVLSGYLPKMRDDAFDIFITMADILLLQESEDDQLINNLINSGLLNAMASYVLDENHSVVLANKILLVLSRLATSSAEAFLNVLQHLQIDSAKFIDVWMNYYKNNGNPRNKKVNLLALISLAVYCVSKNLHGVPQRFGELERNCFLFLEEVNEDESGNCQAYAGDYIYSDVDNYAYLDPDIAPHGEKLRYSKLLEEKDPILKVKMQQYLRDALIKLRGELNESDFATLMSLNDQSTRLAFRSYSDDHRGSPSEEKIRRARENYERYQKQNEEKMKLRNRSAAYYSGSVIMFFLGLSCVAVPFYRYLCKRTGWDGTPITDSRMFTPDRLIPVDTNKRIRVSFTCQASGMLPWKFTPLQKEVYIVPGETALVFYRAKNMSKEDIVGMATYSVTPDNVAAYFNKIQCFCFEEQRLAAGEEVDMPVFFFIDPDFAKDPTMKNIDDVILNYSFFKASYKDGELAPIPMPKVEVKASVA</sequence>
<evidence type="ECO:0000256" key="6">
    <source>
        <dbReference type="ARBA" id="ARBA00022692"/>
    </source>
</evidence>
<dbReference type="GO" id="GO:0005829">
    <property type="term" value="C:cytosol"/>
    <property type="evidence" value="ECO:0007669"/>
    <property type="project" value="TreeGrafter"/>
</dbReference>
<dbReference type="GO" id="GO:0005507">
    <property type="term" value="F:copper ion binding"/>
    <property type="evidence" value="ECO:0007669"/>
    <property type="project" value="InterPro"/>
</dbReference>
<keyword evidence="9" id="KW-0539">Nucleus</keyword>
<dbReference type="InterPro" id="IPR016024">
    <property type="entry name" value="ARM-type_fold"/>
</dbReference>
<dbReference type="GO" id="GO:0005743">
    <property type="term" value="C:mitochondrial inner membrane"/>
    <property type="evidence" value="ECO:0007669"/>
    <property type="project" value="UniProtKB-SubCell"/>
</dbReference>
<dbReference type="InterPro" id="IPR011989">
    <property type="entry name" value="ARM-like"/>
</dbReference>
<dbReference type="Gene3D" id="1.25.10.10">
    <property type="entry name" value="Leucine-rich Repeat Variant"/>
    <property type="match status" value="1"/>
</dbReference>
<organism evidence="12">
    <name type="scientific">Candidozyma auris</name>
    <name type="common">Yeast</name>
    <name type="synonym">Candida auris</name>
    <dbReference type="NCBI Taxonomy" id="498019"/>
    <lineage>
        <taxon>Eukaryota</taxon>
        <taxon>Fungi</taxon>
        <taxon>Dikarya</taxon>
        <taxon>Ascomycota</taxon>
        <taxon>Saccharomycotina</taxon>
        <taxon>Pichiomycetes</taxon>
        <taxon>Metschnikowiaceae</taxon>
        <taxon>Candidozyma</taxon>
    </lineage>
</organism>
<accession>A0A8F2W5N2</accession>
<dbReference type="EMBL" id="CP076751">
    <property type="protein sequence ID" value="QWW24391.1"/>
    <property type="molecule type" value="Genomic_DNA"/>
</dbReference>
<feature type="transmembrane region" description="Helical" evidence="10">
    <location>
        <begin position="1023"/>
        <end position="1045"/>
    </location>
</feature>
<gene>
    <name evidence="12" type="ORF">CA7LBN_003225</name>
</gene>
<dbReference type="GO" id="GO:0005759">
    <property type="term" value="C:mitochondrial matrix"/>
    <property type="evidence" value="ECO:0007669"/>
    <property type="project" value="UniProtKB-ARBA"/>
</dbReference>
<protein>
    <recommendedName>
        <fullName evidence="11">Importin N-terminal domain-containing protein</fullName>
    </recommendedName>
</protein>
<dbReference type="PANTHER" id="PTHR10997">
    <property type="entry name" value="IMPORTIN-7, 8, 11"/>
    <property type="match status" value="1"/>
</dbReference>
<dbReference type="Pfam" id="PF25758">
    <property type="entry name" value="TPR_IPO11"/>
    <property type="match status" value="1"/>
</dbReference>
<dbReference type="SUPFAM" id="SSF110111">
    <property type="entry name" value="Ctag/Cox11"/>
    <property type="match status" value="1"/>
</dbReference>
<keyword evidence="6 10" id="KW-0812">Transmembrane</keyword>
<dbReference type="GO" id="GO:0006606">
    <property type="term" value="P:protein import into nucleus"/>
    <property type="evidence" value="ECO:0007669"/>
    <property type="project" value="TreeGrafter"/>
</dbReference>
<dbReference type="GO" id="GO:0031267">
    <property type="term" value="F:small GTPase binding"/>
    <property type="evidence" value="ECO:0007669"/>
    <property type="project" value="InterPro"/>
</dbReference>
<dbReference type="PANTHER" id="PTHR10997:SF7">
    <property type="entry name" value="IMPORTIN-11"/>
    <property type="match status" value="1"/>
</dbReference>
<evidence type="ECO:0000256" key="10">
    <source>
        <dbReference type="SAM" id="Phobius"/>
    </source>
</evidence>
<dbReference type="Pfam" id="PF04442">
    <property type="entry name" value="CtaG_Cox11"/>
    <property type="match status" value="1"/>
</dbReference>
<dbReference type="SMART" id="SM00913">
    <property type="entry name" value="IBN_N"/>
    <property type="match status" value="1"/>
</dbReference>
<dbReference type="FunFam" id="2.60.370.10:FF:000001">
    <property type="entry name" value="COX11 cytochrome c oxidase assembly homolog"/>
    <property type="match status" value="1"/>
</dbReference>
<evidence type="ECO:0000256" key="8">
    <source>
        <dbReference type="ARBA" id="ARBA00023136"/>
    </source>
</evidence>
<evidence type="ECO:0000256" key="5">
    <source>
        <dbReference type="ARBA" id="ARBA00022448"/>
    </source>
</evidence>
<dbReference type="InterPro" id="IPR058669">
    <property type="entry name" value="TPR_IPO7/11-like"/>
</dbReference>
<dbReference type="Proteomes" id="UP000825438">
    <property type="component" value="Chromosome III"/>
</dbReference>
<dbReference type="InterPro" id="IPR023471">
    <property type="entry name" value="CtaG/Cox11_dom_sf"/>
</dbReference>
<proteinExistence type="inferred from homology"/>
<evidence type="ECO:0000256" key="7">
    <source>
        <dbReference type="ARBA" id="ARBA00022989"/>
    </source>
</evidence>
<evidence type="ECO:0000259" key="11">
    <source>
        <dbReference type="SMART" id="SM00913"/>
    </source>
</evidence>
<feature type="domain" description="Importin N-terminal" evidence="11">
    <location>
        <begin position="27"/>
        <end position="99"/>
    </location>
</feature>
<keyword evidence="8 10" id="KW-0472">Membrane</keyword>
<evidence type="ECO:0000256" key="1">
    <source>
        <dbReference type="ARBA" id="ARBA00004007"/>
    </source>
</evidence>
<dbReference type="Gene3D" id="2.60.370.10">
    <property type="entry name" value="Ctag/Cox11"/>
    <property type="match status" value="1"/>
</dbReference>
<dbReference type="NCBIfam" id="NF003465">
    <property type="entry name" value="PRK05089.1"/>
    <property type="match status" value="1"/>
</dbReference>
<evidence type="ECO:0000313" key="12">
    <source>
        <dbReference type="EMBL" id="QWW24391.1"/>
    </source>
</evidence>
<evidence type="ECO:0000256" key="9">
    <source>
        <dbReference type="ARBA" id="ARBA00023242"/>
    </source>
</evidence>